<keyword evidence="3 6" id="KW-0815">Transposition</keyword>
<organism evidence="7 8">
    <name type="scientific">Legionella spiritensis</name>
    <dbReference type="NCBI Taxonomy" id="452"/>
    <lineage>
        <taxon>Bacteria</taxon>
        <taxon>Pseudomonadati</taxon>
        <taxon>Pseudomonadota</taxon>
        <taxon>Gammaproteobacteria</taxon>
        <taxon>Legionellales</taxon>
        <taxon>Legionellaceae</taxon>
        <taxon>Legionella</taxon>
    </lineage>
</organism>
<comment type="function">
    <text evidence="1 6">Required for the transposition of the insertion element.</text>
</comment>
<dbReference type="NCBIfam" id="NF033543">
    <property type="entry name" value="transpos_IS256"/>
    <property type="match status" value="1"/>
</dbReference>
<evidence type="ECO:0000313" key="7">
    <source>
        <dbReference type="EMBL" id="KTD62082.1"/>
    </source>
</evidence>
<proteinExistence type="inferred from homology"/>
<keyword evidence="4 6" id="KW-0238">DNA-binding</keyword>
<dbReference type="GO" id="GO:0004803">
    <property type="term" value="F:transposase activity"/>
    <property type="evidence" value="ECO:0007669"/>
    <property type="project" value="UniProtKB-UniRule"/>
</dbReference>
<dbReference type="EMBL" id="LNYX01000030">
    <property type="protein sequence ID" value="KTD62082.1"/>
    <property type="molecule type" value="Genomic_DNA"/>
</dbReference>
<dbReference type="PANTHER" id="PTHR33217:SF5">
    <property type="entry name" value="MUTATOR FAMILY TRANSPOSASE"/>
    <property type="match status" value="1"/>
</dbReference>
<dbReference type="GO" id="GO:0006313">
    <property type="term" value="P:DNA transposition"/>
    <property type="evidence" value="ECO:0007669"/>
    <property type="project" value="UniProtKB-UniRule"/>
</dbReference>
<gene>
    <name evidence="7" type="ORF">Lspi_1932</name>
</gene>
<reference evidence="7 8" key="1">
    <citation type="submission" date="2015-11" db="EMBL/GenBank/DDBJ databases">
        <title>Genomic analysis of 38 Legionella species identifies large and diverse effector repertoires.</title>
        <authorList>
            <person name="Burstein D."/>
            <person name="Amaro F."/>
            <person name="Zusman T."/>
            <person name="Lifshitz Z."/>
            <person name="Cohen O."/>
            <person name="Gilbert J.A."/>
            <person name="Pupko T."/>
            <person name="Shuman H.A."/>
            <person name="Segal G."/>
        </authorList>
    </citation>
    <scope>NUCLEOTIDE SEQUENCE [LARGE SCALE GENOMIC DNA]</scope>
    <source>
        <strain evidence="7 8">Mt.St.Helens-9</strain>
    </source>
</reference>
<evidence type="ECO:0000256" key="1">
    <source>
        <dbReference type="ARBA" id="ARBA00002190"/>
    </source>
</evidence>
<dbReference type="AlphaFoldDB" id="A0A0W0YZ27"/>
<dbReference type="Pfam" id="PF00872">
    <property type="entry name" value="Transposase_mut"/>
    <property type="match status" value="1"/>
</dbReference>
<accession>A0A0W0YZ27</accession>
<keyword evidence="8" id="KW-1185">Reference proteome</keyword>
<evidence type="ECO:0000256" key="3">
    <source>
        <dbReference type="ARBA" id="ARBA00022578"/>
    </source>
</evidence>
<evidence type="ECO:0000256" key="5">
    <source>
        <dbReference type="ARBA" id="ARBA00023172"/>
    </source>
</evidence>
<dbReference type="GO" id="GO:0003677">
    <property type="term" value="F:DNA binding"/>
    <property type="evidence" value="ECO:0007669"/>
    <property type="project" value="UniProtKB-UniRule"/>
</dbReference>
<protein>
    <recommendedName>
        <fullName evidence="6">Mutator family transposase</fullName>
    </recommendedName>
</protein>
<dbReference type="Proteomes" id="UP000054877">
    <property type="component" value="Unassembled WGS sequence"/>
</dbReference>
<evidence type="ECO:0000256" key="4">
    <source>
        <dbReference type="ARBA" id="ARBA00023125"/>
    </source>
</evidence>
<dbReference type="PROSITE" id="PS01007">
    <property type="entry name" value="TRANSPOSASE_MUTATOR"/>
    <property type="match status" value="1"/>
</dbReference>
<dbReference type="PANTHER" id="PTHR33217">
    <property type="entry name" value="TRANSPOSASE FOR INSERTION SEQUENCE ELEMENT IS1081"/>
    <property type="match status" value="1"/>
</dbReference>
<dbReference type="PATRIC" id="fig|452.5.peg.2120"/>
<evidence type="ECO:0000256" key="6">
    <source>
        <dbReference type="RuleBase" id="RU365089"/>
    </source>
</evidence>
<keyword evidence="6" id="KW-0814">Transposable element</keyword>
<keyword evidence="5 6" id="KW-0233">DNA recombination</keyword>
<comment type="caution">
    <text evidence="7">The sequence shown here is derived from an EMBL/GenBank/DDBJ whole genome shotgun (WGS) entry which is preliminary data.</text>
</comment>
<comment type="similarity">
    <text evidence="2 6">Belongs to the transposase mutator family.</text>
</comment>
<sequence length="401" mass="46118">MTHDIDELAQEIAKTCKTQEDFTEFFKQLKRRGLEAALSGELTHHLGYDKHAKAVERKSNSRNGYSKKTIQVNEGEMEIAVPRDRTGTFEPHIIPKYATRFDGLDEKIISFYARGLSTRDIQSELEEIYGTTISPTLISSVTDAVLSDVRAWQARPLDSCFPIVYLDCIVVKVKTDKGIINKSVYLALGVNTDGYKELLGMWISQNEGAKFWLNVLTDIKNRGLDEIFIACVDGLTGFPEAIETVYPHAKVQLCIVHKIRNSLAYVSWKDRKILAADLKTIYSAKTLIEAEMALEAFSEKWDDQYPSISSSWRRDWIRITPFFDYPADIRRAIYTTNAIESLNMTLRKVIKNKRMFPSDESVFKLLYLAIERIARKWTMPIHNWKPAMNRFMIEFGDRVTE</sequence>
<dbReference type="InterPro" id="IPR001207">
    <property type="entry name" value="Transposase_mutator"/>
</dbReference>
<evidence type="ECO:0000313" key="8">
    <source>
        <dbReference type="Proteomes" id="UP000054877"/>
    </source>
</evidence>
<evidence type="ECO:0000256" key="2">
    <source>
        <dbReference type="ARBA" id="ARBA00010961"/>
    </source>
</evidence>
<name>A0A0W0YZ27_LEGSP</name>
<dbReference type="RefSeq" id="WP_058483852.1">
    <property type="nucleotide sequence ID" value="NZ_LNYX01000030.1"/>
</dbReference>